<evidence type="ECO:0000313" key="1">
    <source>
        <dbReference type="Proteomes" id="UP000887565"/>
    </source>
</evidence>
<name>A0A915INI7_ROMCU</name>
<accession>A0A915INI7</accession>
<proteinExistence type="predicted"/>
<dbReference type="WBParaSite" id="nRc.2.0.1.t15547-RA">
    <property type="protein sequence ID" value="nRc.2.0.1.t15547-RA"/>
    <property type="gene ID" value="nRc.2.0.1.g15547"/>
</dbReference>
<organism evidence="1 2">
    <name type="scientific">Romanomermis culicivorax</name>
    <name type="common">Nematode worm</name>
    <dbReference type="NCBI Taxonomy" id="13658"/>
    <lineage>
        <taxon>Eukaryota</taxon>
        <taxon>Metazoa</taxon>
        <taxon>Ecdysozoa</taxon>
        <taxon>Nematoda</taxon>
        <taxon>Enoplea</taxon>
        <taxon>Dorylaimia</taxon>
        <taxon>Mermithida</taxon>
        <taxon>Mermithoidea</taxon>
        <taxon>Mermithidae</taxon>
        <taxon>Romanomermis</taxon>
    </lineage>
</organism>
<keyword evidence="1" id="KW-1185">Reference proteome</keyword>
<protein>
    <submittedName>
        <fullName evidence="2">Uncharacterized protein</fullName>
    </submittedName>
</protein>
<evidence type="ECO:0000313" key="2">
    <source>
        <dbReference type="WBParaSite" id="nRc.2.0.1.t15547-RA"/>
    </source>
</evidence>
<dbReference type="Proteomes" id="UP000887565">
    <property type="component" value="Unplaced"/>
</dbReference>
<dbReference type="AlphaFoldDB" id="A0A915INI7"/>
<reference evidence="2" key="1">
    <citation type="submission" date="2022-11" db="UniProtKB">
        <authorList>
            <consortium name="WormBaseParasite"/>
        </authorList>
    </citation>
    <scope>IDENTIFICATION</scope>
</reference>
<sequence>MCHKRMKKGAESKERAQRFVDRLALGLDQFDAQSTSLSADTASIVKACDQYILDTDQPSKLTLDIVKQKSCLYNGSTEILPEWTTKKTRITAEVNRTYAKFGEKPNKFFTEIVRQMYGDLLCNFKMEIQR</sequence>